<dbReference type="GeneID" id="20252039"/>
<dbReference type="OMA" id="QDQLWSP"/>
<dbReference type="KEGG" id="lgi:LOTGIDRAFT_72099"/>
<evidence type="ECO:0000256" key="1">
    <source>
        <dbReference type="SAM" id="Coils"/>
    </source>
</evidence>
<dbReference type="STRING" id="225164.V4AVB1"/>
<reference evidence="2 3" key="1">
    <citation type="journal article" date="2013" name="Nature">
        <title>Insights into bilaterian evolution from three spiralian genomes.</title>
        <authorList>
            <person name="Simakov O."/>
            <person name="Marletaz F."/>
            <person name="Cho S.J."/>
            <person name="Edsinger-Gonzales E."/>
            <person name="Havlak P."/>
            <person name="Hellsten U."/>
            <person name="Kuo D.H."/>
            <person name="Larsson T."/>
            <person name="Lv J."/>
            <person name="Arendt D."/>
            <person name="Savage R."/>
            <person name="Osoegawa K."/>
            <person name="de Jong P."/>
            <person name="Grimwood J."/>
            <person name="Chapman J.A."/>
            <person name="Shapiro H."/>
            <person name="Aerts A."/>
            <person name="Otillar R.P."/>
            <person name="Terry A.Y."/>
            <person name="Boore J.L."/>
            <person name="Grigoriev I.V."/>
            <person name="Lindberg D.R."/>
            <person name="Seaver E.C."/>
            <person name="Weisblat D.A."/>
            <person name="Putnam N.H."/>
            <person name="Rokhsar D.S."/>
        </authorList>
    </citation>
    <scope>NUCLEOTIDE SEQUENCE [LARGE SCALE GENOMIC DNA]</scope>
</reference>
<gene>
    <name evidence="2" type="ORF">LOTGIDRAFT_72099</name>
</gene>
<feature type="coiled-coil region" evidence="1">
    <location>
        <begin position="290"/>
        <end position="568"/>
    </location>
</feature>
<name>V4AVB1_LOTGI</name>
<dbReference type="CTD" id="20252039"/>
<dbReference type="Proteomes" id="UP000030746">
    <property type="component" value="Unassembled WGS sequence"/>
</dbReference>
<dbReference type="AlphaFoldDB" id="V4AVB1"/>
<dbReference type="EMBL" id="KB201304">
    <property type="protein sequence ID" value="ESO97771.1"/>
    <property type="molecule type" value="Genomic_DNA"/>
</dbReference>
<dbReference type="PANTHER" id="PTHR43696:SF9">
    <property type="entry name" value="COILED-COIL DOMAIN-CONTAINING PROTEIN 157"/>
    <property type="match status" value="1"/>
</dbReference>
<evidence type="ECO:0000313" key="3">
    <source>
        <dbReference type="Proteomes" id="UP000030746"/>
    </source>
</evidence>
<accession>V4AVB1</accession>
<dbReference type="InterPro" id="IPR029681">
    <property type="entry name" value="CCDC157"/>
</dbReference>
<keyword evidence="1" id="KW-0175">Coiled coil</keyword>
<evidence type="ECO:0000313" key="2">
    <source>
        <dbReference type="EMBL" id="ESO97771.1"/>
    </source>
</evidence>
<protein>
    <recommendedName>
        <fullName evidence="4">Coiled-coil domain-containing protein 157</fullName>
    </recommendedName>
</protein>
<sequence length="578" mass="66654">MASLLGGKACMDSLRNDVQDVHWSIADIISRTGPVEFPSWKFPDKLSGDIDMDELLELYDYCDGDSEGNQVAHIGLYELVIDRLVYLLHTMSKYTEQLHGNLKQGGDNSQSTNCSVGLVVKKYCGRLIHLHTLIQQSKSRKIAELEQTVHKINGDISLNSVNSLTSDQNFSTSNISEISDFTTVSLPKLNISKDECNKSSQTIETAFIPCESCEVVQKNLRETGDLVVHVCTTQGLPSSLKKFRPQVAGYDWLSANDITRWTHEQNKDLSRINKFVDQVVLEVNPLKSEVTAFEKETKKMEHKVRQIENELKLEKDTQAAIKRQYEIKLQERETTHNETIDSVNRQKEEVVASRKALEKELELKQEELRKQHSEVENLVEEEEMKRLENKVKDLNHELHNVSDKLEIQTKDYNMEISKNKSAQKRNETLQAKQTSLLERIDQLDRENEELKEQMNELEEERESITEKLERIQAENEKLQQQSEEQKAMMKKLVSEKDKLEKNMGETKSLIEKLEEQVKEAREREKLLVEYPDLNGPVNPDYKGTGNIMKDMENQVKANLVRVQILEHQSEGLQNSIFK</sequence>
<dbReference type="OrthoDB" id="10051906at2759"/>
<organism evidence="2 3">
    <name type="scientific">Lottia gigantea</name>
    <name type="common">Giant owl limpet</name>
    <dbReference type="NCBI Taxonomy" id="225164"/>
    <lineage>
        <taxon>Eukaryota</taxon>
        <taxon>Metazoa</taxon>
        <taxon>Spiralia</taxon>
        <taxon>Lophotrochozoa</taxon>
        <taxon>Mollusca</taxon>
        <taxon>Gastropoda</taxon>
        <taxon>Patellogastropoda</taxon>
        <taxon>Lottioidea</taxon>
        <taxon>Lottiidae</taxon>
        <taxon>Lottia</taxon>
    </lineage>
</organism>
<proteinExistence type="predicted"/>
<keyword evidence="3" id="KW-1185">Reference proteome</keyword>
<feature type="non-terminal residue" evidence="2">
    <location>
        <position position="578"/>
    </location>
</feature>
<dbReference type="RefSeq" id="XP_009051340.1">
    <property type="nucleotide sequence ID" value="XM_009053092.1"/>
</dbReference>
<evidence type="ECO:0008006" key="4">
    <source>
        <dbReference type="Google" id="ProtNLM"/>
    </source>
</evidence>
<dbReference type="PANTHER" id="PTHR43696">
    <property type="entry name" value="COILED-COIL DOMAIN-CONTAINING PROTEIN 157"/>
    <property type="match status" value="1"/>
</dbReference>
<dbReference type="HOGENOM" id="CLU_019717_0_0_1"/>